<reference evidence="1 2" key="1">
    <citation type="journal article" date="2012" name="Genome Biol.">
        <title>Sequencing three crocodilian genomes to illuminate the evolution of archosaurs and amniotes.</title>
        <authorList>
            <person name="St John J.A."/>
            <person name="Braun E.L."/>
            <person name="Isberg S.R."/>
            <person name="Miles L.G."/>
            <person name="Chong A.Y."/>
            <person name="Gongora J."/>
            <person name="Dalzell P."/>
            <person name="Moran C."/>
            <person name="Bed'hom B."/>
            <person name="Abzhanov A."/>
            <person name="Burgess S.C."/>
            <person name="Cooksey A.M."/>
            <person name="Castoe T.A."/>
            <person name="Crawford N.G."/>
            <person name="Densmore L.D."/>
            <person name="Drew J.C."/>
            <person name="Edwards S.V."/>
            <person name="Faircloth B.C."/>
            <person name="Fujita M.K."/>
            <person name="Greenwold M.J."/>
            <person name="Hoffmann F.G."/>
            <person name="Howard J.M."/>
            <person name="Iguchi T."/>
            <person name="Janes D.E."/>
            <person name="Khan S.Y."/>
            <person name="Kohno S."/>
            <person name="de Koning A.J."/>
            <person name="Lance S.L."/>
            <person name="McCarthy F.M."/>
            <person name="McCormack J.E."/>
            <person name="Merchant M.E."/>
            <person name="Peterson D.G."/>
            <person name="Pollock D.D."/>
            <person name="Pourmand N."/>
            <person name="Raney B.J."/>
            <person name="Roessler K.A."/>
            <person name="Sanford J.R."/>
            <person name="Sawyer R.H."/>
            <person name="Schmidt C.J."/>
            <person name="Triplett E.W."/>
            <person name="Tuberville T.D."/>
            <person name="Venegas-Anaya M."/>
            <person name="Howard J.T."/>
            <person name="Jarvis E.D."/>
            <person name="Guillette L.J.Jr."/>
            <person name="Glenn T.C."/>
            <person name="Green R.E."/>
            <person name="Ray D.A."/>
        </authorList>
    </citation>
    <scope>NUCLEOTIDE SEQUENCE [LARGE SCALE GENOMIC DNA]</scope>
    <source>
        <strain evidence="1">KSC_2009_1</strain>
    </source>
</reference>
<organism evidence="1 2">
    <name type="scientific">Alligator mississippiensis</name>
    <name type="common">American alligator</name>
    <dbReference type="NCBI Taxonomy" id="8496"/>
    <lineage>
        <taxon>Eukaryota</taxon>
        <taxon>Metazoa</taxon>
        <taxon>Chordata</taxon>
        <taxon>Craniata</taxon>
        <taxon>Vertebrata</taxon>
        <taxon>Euteleostomi</taxon>
        <taxon>Archelosauria</taxon>
        <taxon>Archosauria</taxon>
        <taxon>Crocodylia</taxon>
        <taxon>Alligatoridae</taxon>
        <taxon>Alligatorinae</taxon>
        <taxon>Alligator</taxon>
    </lineage>
</organism>
<accession>A0A151MXD0</accession>
<proteinExistence type="predicted"/>
<dbReference type="Proteomes" id="UP000050525">
    <property type="component" value="Unassembled WGS sequence"/>
</dbReference>
<gene>
    <name evidence="1" type="ORF">Y1Q_0009880</name>
</gene>
<dbReference type="AlphaFoldDB" id="A0A151MXD0"/>
<keyword evidence="2" id="KW-1185">Reference proteome</keyword>
<sequence length="144" mass="16126">MSNLCTVRLVTHHKHFELLDVVDQELPEPSGQHVLCLLIATITNVGHQDLALESPADSVVDTPRLTPVALDLDLAVGLVADELLGSLLDDLGLHQRPKGKERKKGFVSLIDHTGRYQAFRVNWMKTCLLPSHRKIHNIRFSKLK</sequence>
<comment type="caution">
    <text evidence="1">The sequence shown here is derived from an EMBL/GenBank/DDBJ whole genome shotgun (WGS) entry which is preliminary data.</text>
</comment>
<evidence type="ECO:0000313" key="2">
    <source>
        <dbReference type="Proteomes" id="UP000050525"/>
    </source>
</evidence>
<dbReference type="EMBL" id="AKHW03004724">
    <property type="protein sequence ID" value="KYO29079.1"/>
    <property type="molecule type" value="Genomic_DNA"/>
</dbReference>
<name>A0A151MXD0_ALLMI</name>
<protein>
    <submittedName>
        <fullName evidence="1">Uncharacterized protein</fullName>
    </submittedName>
</protein>
<evidence type="ECO:0000313" key="1">
    <source>
        <dbReference type="EMBL" id="KYO29079.1"/>
    </source>
</evidence>